<name>A0A1H1YLN3_9ACTN</name>
<proteinExistence type="predicted"/>
<dbReference type="InterPro" id="IPR001845">
    <property type="entry name" value="HTH_ArsR_DNA-bd_dom"/>
</dbReference>
<dbReference type="Proteomes" id="UP000198983">
    <property type="component" value="Chromosome I"/>
</dbReference>
<dbReference type="SMART" id="SM00418">
    <property type="entry name" value="HTH_ARSR"/>
    <property type="match status" value="1"/>
</dbReference>
<dbReference type="AlphaFoldDB" id="A0A1H1YLN3"/>
<sequence length="125" mass="13004">MGGMPKPLPVIQPVPPAAACCAPLTAAPLTAEQAEELAVRLKAIADPTRLRLLSLMLASPGMQACTCDLTEPLGLTQPTITHHLRKLAAAGLVVPERRVGNFTYYQVVSDALTGLANILAPVTAA</sequence>
<evidence type="ECO:0000256" key="2">
    <source>
        <dbReference type="ARBA" id="ARBA00023125"/>
    </source>
</evidence>
<keyword evidence="6" id="KW-1185">Reference proteome</keyword>
<dbReference type="SUPFAM" id="SSF46785">
    <property type="entry name" value="Winged helix' DNA-binding domain"/>
    <property type="match status" value="1"/>
</dbReference>
<dbReference type="PRINTS" id="PR00778">
    <property type="entry name" value="HTHARSR"/>
</dbReference>
<dbReference type="OrthoDB" id="9798835at2"/>
<dbReference type="InterPro" id="IPR036388">
    <property type="entry name" value="WH-like_DNA-bd_sf"/>
</dbReference>
<accession>A0A1H1YLN3</accession>
<dbReference type="Gene3D" id="1.10.10.10">
    <property type="entry name" value="Winged helix-like DNA-binding domain superfamily/Winged helix DNA-binding domain"/>
    <property type="match status" value="1"/>
</dbReference>
<evidence type="ECO:0000256" key="1">
    <source>
        <dbReference type="ARBA" id="ARBA00023015"/>
    </source>
</evidence>
<evidence type="ECO:0000256" key="3">
    <source>
        <dbReference type="ARBA" id="ARBA00023163"/>
    </source>
</evidence>
<reference evidence="5 6" key="1">
    <citation type="submission" date="2016-10" db="EMBL/GenBank/DDBJ databases">
        <authorList>
            <person name="de Groot N.N."/>
        </authorList>
    </citation>
    <scope>NUCLEOTIDE SEQUENCE [LARGE SCALE GENOMIC DNA]</scope>
    <source>
        <strain evidence="5 6">DSM 22024</strain>
    </source>
</reference>
<protein>
    <submittedName>
        <fullName evidence="5">Transcriptional regulator, ArsR family</fullName>
    </submittedName>
</protein>
<dbReference type="STRING" id="117157.SAMN04489717_5547"/>
<organism evidence="5 6">
    <name type="scientific">Actinopolymorpha singaporensis</name>
    <dbReference type="NCBI Taxonomy" id="117157"/>
    <lineage>
        <taxon>Bacteria</taxon>
        <taxon>Bacillati</taxon>
        <taxon>Actinomycetota</taxon>
        <taxon>Actinomycetes</taxon>
        <taxon>Propionibacteriales</taxon>
        <taxon>Actinopolymorphaceae</taxon>
        <taxon>Actinopolymorpha</taxon>
    </lineage>
</organism>
<dbReference type="InterPro" id="IPR036390">
    <property type="entry name" value="WH_DNA-bd_sf"/>
</dbReference>
<dbReference type="PANTHER" id="PTHR33154:SF18">
    <property type="entry name" value="ARSENICAL RESISTANCE OPERON REPRESSOR"/>
    <property type="match status" value="1"/>
</dbReference>
<dbReference type="PROSITE" id="PS50987">
    <property type="entry name" value="HTH_ARSR_2"/>
    <property type="match status" value="1"/>
</dbReference>
<evidence type="ECO:0000313" key="6">
    <source>
        <dbReference type="Proteomes" id="UP000198983"/>
    </source>
</evidence>
<dbReference type="PANTHER" id="PTHR33154">
    <property type="entry name" value="TRANSCRIPTIONAL REGULATOR, ARSR FAMILY"/>
    <property type="match status" value="1"/>
</dbReference>
<evidence type="ECO:0000313" key="5">
    <source>
        <dbReference type="EMBL" id="SDT21966.1"/>
    </source>
</evidence>
<dbReference type="CDD" id="cd00090">
    <property type="entry name" value="HTH_ARSR"/>
    <property type="match status" value="1"/>
</dbReference>
<dbReference type="EMBL" id="LT629732">
    <property type="protein sequence ID" value="SDT21966.1"/>
    <property type="molecule type" value="Genomic_DNA"/>
</dbReference>
<dbReference type="GO" id="GO:0003700">
    <property type="term" value="F:DNA-binding transcription factor activity"/>
    <property type="evidence" value="ECO:0007669"/>
    <property type="project" value="InterPro"/>
</dbReference>
<evidence type="ECO:0000259" key="4">
    <source>
        <dbReference type="PROSITE" id="PS50987"/>
    </source>
</evidence>
<feature type="domain" description="HTH arsR-type" evidence="4">
    <location>
        <begin position="29"/>
        <end position="125"/>
    </location>
</feature>
<keyword evidence="1" id="KW-0805">Transcription regulation</keyword>
<dbReference type="GO" id="GO:0003677">
    <property type="term" value="F:DNA binding"/>
    <property type="evidence" value="ECO:0007669"/>
    <property type="project" value="UniProtKB-KW"/>
</dbReference>
<dbReference type="NCBIfam" id="NF033788">
    <property type="entry name" value="HTH_metalloreg"/>
    <property type="match status" value="1"/>
</dbReference>
<keyword evidence="2" id="KW-0238">DNA-binding</keyword>
<gene>
    <name evidence="5" type="ORF">SAMN04489717_5547</name>
</gene>
<keyword evidence="3" id="KW-0804">Transcription</keyword>
<dbReference type="Pfam" id="PF01022">
    <property type="entry name" value="HTH_5"/>
    <property type="match status" value="1"/>
</dbReference>
<dbReference type="InterPro" id="IPR011991">
    <property type="entry name" value="ArsR-like_HTH"/>
</dbReference>
<dbReference type="InterPro" id="IPR051081">
    <property type="entry name" value="HTH_MetalResp_TranReg"/>
</dbReference>